<evidence type="ECO:0000256" key="12">
    <source>
        <dbReference type="ARBA" id="ARBA00023268"/>
    </source>
</evidence>
<accession>A0ABS2PPC9</accession>
<dbReference type="EC" id="2.3.2.-" evidence="20"/>
<feature type="domain" description="Glycosyl transferase family 51" evidence="19">
    <location>
        <begin position="148"/>
        <end position="317"/>
    </location>
</feature>
<evidence type="ECO:0000256" key="9">
    <source>
        <dbReference type="ARBA" id="ARBA00022984"/>
    </source>
</evidence>
<keyword evidence="8" id="KW-0133">Cell shape</keyword>
<comment type="catalytic activity">
    <reaction evidence="15">
        <text>[GlcNAc-(1-&gt;4)-Mur2Ac(oyl-L-Ala-gamma-D-Glu-L-Lys-D-Ala-D-Ala)](n)-di-trans,octa-cis-undecaprenyl diphosphate + beta-D-GlcNAc-(1-&gt;4)-Mur2Ac(oyl-L-Ala-gamma-D-Glu-L-Lys-D-Ala-D-Ala)-di-trans,octa-cis-undecaprenyl diphosphate = [GlcNAc-(1-&gt;4)-Mur2Ac(oyl-L-Ala-gamma-D-Glu-L-Lys-D-Ala-D-Ala)](n+1)-di-trans,octa-cis-undecaprenyl diphosphate + di-trans,octa-cis-undecaprenyl diphosphate + H(+)</text>
        <dbReference type="Rhea" id="RHEA:23708"/>
        <dbReference type="Rhea" id="RHEA-COMP:9602"/>
        <dbReference type="Rhea" id="RHEA-COMP:9603"/>
        <dbReference type="ChEBI" id="CHEBI:15378"/>
        <dbReference type="ChEBI" id="CHEBI:58405"/>
        <dbReference type="ChEBI" id="CHEBI:60033"/>
        <dbReference type="ChEBI" id="CHEBI:78435"/>
        <dbReference type="EC" id="2.4.99.28"/>
    </reaction>
</comment>
<keyword evidence="3" id="KW-0645">Protease</keyword>
<keyword evidence="5 20" id="KW-0808">Transferase</keyword>
<dbReference type="Pfam" id="PF00912">
    <property type="entry name" value="Transgly"/>
    <property type="match status" value="1"/>
</dbReference>
<dbReference type="EMBL" id="JAFBEI010000031">
    <property type="protein sequence ID" value="MBM7636658.1"/>
    <property type="molecule type" value="Genomic_DNA"/>
</dbReference>
<protein>
    <submittedName>
        <fullName evidence="20">Penicillin-binding protein 2A</fullName>
        <ecNumber evidence="20">2.3.2.-</ecNumber>
        <ecNumber evidence="20">2.4.1.129</ecNumber>
    </submittedName>
</protein>
<dbReference type="PANTHER" id="PTHR32282">
    <property type="entry name" value="BINDING PROTEIN TRANSPEPTIDASE, PUTATIVE-RELATED"/>
    <property type="match status" value="1"/>
</dbReference>
<evidence type="ECO:0000256" key="3">
    <source>
        <dbReference type="ARBA" id="ARBA00022670"/>
    </source>
</evidence>
<evidence type="ECO:0000313" key="21">
    <source>
        <dbReference type="Proteomes" id="UP000809081"/>
    </source>
</evidence>
<reference evidence="20 21" key="1">
    <citation type="submission" date="2021-01" db="EMBL/GenBank/DDBJ databases">
        <title>Genomic Encyclopedia of Type Strains, Phase IV (KMG-IV): sequencing the most valuable type-strain genomes for metagenomic binning, comparative biology and taxonomic classification.</title>
        <authorList>
            <person name="Goeker M."/>
        </authorList>
    </citation>
    <scope>NUCLEOTIDE SEQUENCE [LARGE SCALE GENOMIC DNA]</scope>
    <source>
        <strain evidence="20 21">DSM 27513</strain>
    </source>
</reference>
<keyword evidence="9" id="KW-0573">Peptidoglycan synthesis</keyword>
<evidence type="ECO:0000256" key="13">
    <source>
        <dbReference type="ARBA" id="ARBA00023316"/>
    </source>
</evidence>
<evidence type="ECO:0000256" key="17">
    <source>
        <dbReference type="SAM" id="Phobius"/>
    </source>
</evidence>
<evidence type="ECO:0000256" key="16">
    <source>
        <dbReference type="SAM" id="MobiDB-lite"/>
    </source>
</evidence>
<keyword evidence="13" id="KW-0961">Cell wall biogenesis/degradation</keyword>
<keyword evidence="4 20" id="KW-0328">Glycosyltransferase</keyword>
<evidence type="ECO:0000256" key="5">
    <source>
        <dbReference type="ARBA" id="ARBA00022679"/>
    </source>
</evidence>
<evidence type="ECO:0000256" key="7">
    <source>
        <dbReference type="ARBA" id="ARBA00022801"/>
    </source>
</evidence>
<evidence type="ECO:0000256" key="11">
    <source>
        <dbReference type="ARBA" id="ARBA00023136"/>
    </source>
</evidence>
<keyword evidence="21" id="KW-1185">Reference proteome</keyword>
<feature type="domain" description="Penicillin-binding protein transpeptidase" evidence="18">
    <location>
        <begin position="418"/>
        <end position="691"/>
    </location>
</feature>
<dbReference type="EC" id="2.4.1.129" evidence="20"/>
<keyword evidence="1" id="KW-1003">Cell membrane</keyword>
<feature type="region of interest" description="Disordered" evidence="16">
    <location>
        <begin position="17"/>
        <end position="64"/>
    </location>
</feature>
<evidence type="ECO:0000256" key="1">
    <source>
        <dbReference type="ARBA" id="ARBA00022475"/>
    </source>
</evidence>
<dbReference type="NCBIfam" id="TIGR02074">
    <property type="entry name" value="PBP_1a_fam"/>
    <property type="match status" value="1"/>
</dbReference>
<sequence length="780" mass="85601">MKWIENLREQIASKKETFSQKLSKRKQVISDTPQEELSDSEKSEENNSRKEERPSSQYKRSQDRHSLSDKFFARFPQLSWMLKLVPSKKSWIRRFWRRYHVGKILLLVMALGVLTIGSYLFYLAKSTKVSDLQDALKATTIIYDKNQEQVGSLSGQKGTYVELDAINDSMEEAVVATEDRSFYKNKGINLSRFLLATFTMGRFGGGSTITQQLAKNAYLSQEQTVTRKAKEFFLALELTKKYSKSAILTMYLNNAYFGNSVWGIEDASKKYFGVSASDLTLDEAATLAGMLKGPEIYNPIYSIENATNRRNTVLQAMVDAGKISESEAKAASEVDMSSRLNDTYTGSRDDYQYASYFDAVIQEAEKTYGISEDDIVNNGYKIYTELDQNFQSNMQRLFDDSNYFPTSSYDGQSAQAASVAMDPKTGAVWGLVGRVQSTSATFRSYNYATQSARSPGSTIKPLVVYTPAVVSGYAINTDLPNTVQDYNGYAPSNYAGFESESIPMYQALANSYNIPAVYLLNEMGVNKAFTYGKKFGLSMDKANKELGVALGGGVTTNPLQMAQAYATFANGGVMPKAHLITKIENASGETLASFKASETRVMSESAANKMTSMMMGTFSNGSAINANAYGYTLAGKTGTVETSFNADLTSDQWVIGYTPDVVISQWLGYDSTDENHYLSDASSGTASTLFSDVASAVLPYTAGSSFTVENAYSQNGIALTYNTGGSQTESQSSSSSDVWSNIQNSAQDAGDSLGKVLDTAGNAVKDAWNTVSGWLNRQTN</sequence>
<dbReference type="Gene3D" id="3.40.710.10">
    <property type="entry name" value="DD-peptidase/beta-lactamase superfamily"/>
    <property type="match status" value="1"/>
</dbReference>
<dbReference type="InterPro" id="IPR036950">
    <property type="entry name" value="PBP_transglycosylase"/>
</dbReference>
<dbReference type="InterPro" id="IPR012338">
    <property type="entry name" value="Beta-lactam/transpept-like"/>
</dbReference>
<keyword evidence="6 17" id="KW-0812">Transmembrane</keyword>
<evidence type="ECO:0000256" key="2">
    <source>
        <dbReference type="ARBA" id="ARBA00022645"/>
    </source>
</evidence>
<name>A0ABS2PPC9_9STRE</name>
<dbReference type="SUPFAM" id="SSF56601">
    <property type="entry name" value="beta-lactamase/transpeptidase-like"/>
    <property type="match status" value="1"/>
</dbReference>
<dbReference type="InterPro" id="IPR023346">
    <property type="entry name" value="Lysozyme-like_dom_sf"/>
</dbReference>
<dbReference type="Proteomes" id="UP000809081">
    <property type="component" value="Unassembled WGS sequence"/>
</dbReference>
<evidence type="ECO:0000256" key="4">
    <source>
        <dbReference type="ARBA" id="ARBA00022676"/>
    </source>
</evidence>
<keyword evidence="7" id="KW-0378">Hydrolase</keyword>
<dbReference type="NCBIfam" id="NF038276">
    <property type="entry name" value="strep_PBP2A"/>
    <property type="match status" value="1"/>
</dbReference>
<evidence type="ECO:0000256" key="15">
    <source>
        <dbReference type="ARBA" id="ARBA00049902"/>
    </source>
</evidence>
<dbReference type="InterPro" id="IPR053473">
    <property type="entry name" value="Cell_Wall_Biosynth_Protein"/>
</dbReference>
<evidence type="ECO:0000256" key="8">
    <source>
        <dbReference type="ARBA" id="ARBA00022960"/>
    </source>
</evidence>
<dbReference type="InterPro" id="IPR001264">
    <property type="entry name" value="Glyco_trans_51"/>
</dbReference>
<evidence type="ECO:0000259" key="18">
    <source>
        <dbReference type="Pfam" id="PF00905"/>
    </source>
</evidence>
<dbReference type="Pfam" id="PF00905">
    <property type="entry name" value="Transpeptidase"/>
    <property type="match status" value="1"/>
</dbReference>
<evidence type="ECO:0000259" key="19">
    <source>
        <dbReference type="Pfam" id="PF00912"/>
    </source>
</evidence>
<feature type="compositionally biased region" description="Basic and acidic residues" evidence="16">
    <location>
        <begin position="39"/>
        <end position="64"/>
    </location>
</feature>
<keyword evidence="12" id="KW-0511">Multifunctional enzyme</keyword>
<dbReference type="Gene3D" id="6.20.370.110">
    <property type="match status" value="1"/>
</dbReference>
<dbReference type="Gene3D" id="1.10.3810.10">
    <property type="entry name" value="Biosynthetic peptidoglycan transglycosylase-like"/>
    <property type="match status" value="1"/>
</dbReference>
<dbReference type="InterPro" id="IPR001460">
    <property type="entry name" value="PCN-bd_Tpept"/>
</dbReference>
<keyword evidence="20" id="KW-0012">Acyltransferase</keyword>
<evidence type="ECO:0000256" key="10">
    <source>
        <dbReference type="ARBA" id="ARBA00022989"/>
    </source>
</evidence>
<dbReference type="SUPFAM" id="SSF53955">
    <property type="entry name" value="Lysozyme-like"/>
    <property type="match status" value="1"/>
</dbReference>
<feature type="transmembrane region" description="Helical" evidence="17">
    <location>
        <begin position="104"/>
        <end position="124"/>
    </location>
</feature>
<dbReference type="GO" id="GO:0016757">
    <property type="term" value="F:glycosyltransferase activity"/>
    <property type="evidence" value="ECO:0007669"/>
    <property type="project" value="UniProtKB-KW"/>
</dbReference>
<gene>
    <name evidence="20" type="ORF">JOC31_001482</name>
</gene>
<dbReference type="InterPro" id="IPR050396">
    <property type="entry name" value="Glycosyltr_51/Transpeptidase"/>
</dbReference>
<evidence type="ECO:0000256" key="6">
    <source>
        <dbReference type="ARBA" id="ARBA00022692"/>
    </source>
</evidence>
<proteinExistence type="predicted"/>
<comment type="catalytic activity">
    <reaction evidence="14">
        <text>Preferential cleavage: (Ac)2-L-Lys-D-Ala-|-D-Ala. Also transpeptidation of peptidyl-alanyl moieties that are N-acyl substituents of D-alanine.</text>
        <dbReference type="EC" id="3.4.16.4"/>
    </reaction>
</comment>
<keyword evidence="2" id="KW-0121">Carboxypeptidase</keyword>
<evidence type="ECO:0000313" key="20">
    <source>
        <dbReference type="EMBL" id="MBM7636658.1"/>
    </source>
</evidence>
<keyword evidence="10 17" id="KW-1133">Transmembrane helix</keyword>
<dbReference type="GO" id="GO:0016746">
    <property type="term" value="F:acyltransferase activity"/>
    <property type="evidence" value="ECO:0007669"/>
    <property type="project" value="UniProtKB-KW"/>
</dbReference>
<comment type="caution">
    <text evidence="20">The sequence shown here is derived from an EMBL/GenBank/DDBJ whole genome shotgun (WGS) entry which is preliminary data.</text>
</comment>
<dbReference type="RefSeq" id="WP_205017527.1">
    <property type="nucleotide sequence ID" value="NZ_JAFBEI010000031.1"/>
</dbReference>
<dbReference type="PANTHER" id="PTHR32282:SF32">
    <property type="entry name" value="PENICILLIN-BINDING PROTEIN 2A"/>
    <property type="match status" value="1"/>
</dbReference>
<evidence type="ECO:0000256" key="14">
    <source>
        <dbReference type="ARBA" id="ARBA00034000"/>
    </source>
</evidence>
<organism evidence="20 21">
    <name type="scientific">Streptococcus saliviloxodontae</name>
    <dbReference type="NCBI Taxonomy" id="1349416"/>
    <lineage>
        <taxon>Bacteria</taxon>
        <taxon>Bacillati</taxon>
        <taxon>Bacillota</taxon>
        <taxon>Bacilli</taxon>
        <taxon>Lactobacillales</taxon>
        <taxon>Streptococcaceae</taxon>
        <taxon>Streptococcus</taxon>
    </lineage>
</organism>
<keyword evidence="11 17" id="KW-0472">Membrane</keyword>